<accession>A0ABU4BTE6</accession>
<keyword evidence="1" id="KW-0540">Nuclease</keyword>
<feature type="non-terminal residue" evidence="1">
    <location>
        <position position="67"/>
    </location>
</feature>
<evidence type="ECO:0000313" key="1">
    <source>
        <dbReference type="EMBL" id="MDV6267500.1"/>
    </source>
</evidence>
<dbReference type="GO" id="GO:0004519">
    <property type="term" value="F:endonuclease activity"/>
    <property type="evidence" value="ECO:0007669"/>
    <property type="project" value="UniProtKB-KW"/>
</dbReference>
<keyword evidence="2" id="KW-1185">Reference proteome</keyword>
<name>A0ABU4BTE6_RHOGO</name>
<keyword evidence="1" id="KW-0255">Endonuclease</keyword>
<sequence>MTTVCDSTLVGDVVAGSAAGVRGRLWQLRPAEVRDVAVSASAEILRLEAIRVAAVDALALNPDEQVL</sequence>
<evidence type="ECO:0000313" key="2">
    <source>
        <dbReference type="Proteomes" id="UP001185927"/>
    </source>
</evidence>
<comment type="caution">
    <text evidence="1">The sequence shown here is derived from an EMBL/GenBank/DDBJ whole genome shotgun (WGS) entry which is preliminary data.</text>
</comment>
<reference evidence="1 2" key="1">
    <citation type="submission" date="2023-10" db="EMBL/GenBank/DDBJ databases">
        <title>Development of a sustainable strategy for remediation of hydrocarbon-contaminated territories based on the waste exchange concept.</title>
        <authorList>
            <person name="Krivoruchko A."/>
        </authorList>
    </citation>
    <scope>NUCLEOTIDE SEQUENCE [LARGE SCALE GENOMIC DNA]</scope>
    <source>
        <strain evidence="1 2">IEGM 1203</strain>
    </source>
</reference>
<dbReference type="Proteomes" id="UP001185927">
    <property type="component" value="Unassembled WGS sequence"/>
</dbReference>
<gene>
    <name evidence="1" type="ORF">R3Q16_12860</name>
</gene>
<organism evidence="1 2">
    <name type="scientific">Rhodococcus globerulus</name>
    <dbReference type="NCBI Taxonomy" id="33008"/>
    <lineage>
        <taxon>Bacteria</taxon>
        <taxon>Bacillati</taxon>
        <taxon>Actinomycetota</taxon>
        <taxon>Actinomycetes</taxon>
        <taxon>Mycobacteriales</taxon>
        <taxon>Nocardiaceae</taxon>
        <taxon>Rhodococcus</taxon>
    </lineage>
</organism>
<proteinExistence type="predicted"/>
<dbReference type="EMBL" id="JAWLKB010000004">
    <property type="protein sequence ID" value="MDV6267500.1"/>
    <property type="molecule type" value="Genomic_DNA"/>
</dbReference>
<keyword evidence="1" id="KW-0378">Hydrolase</keyword>
<protein>
    <submittedName>
        <fullName evidence="1">HNH endonuclease</fullName>
    </submittedName>
</protein>